<keyword evidence="13" id="KW-1185">Reference proteome</keyword>
<dbReference type="SUPFAM" id="SSF52743">
    <property type="entry name" value="Subtilisin-like"/>
    <property type="match status" value="1"/>
</dbReference>
<evidence type="ECO:0000256" key="9">
    <source>
        <dbReference type="SAM" id="SignalP"/>
    </source>
</evidence>
<feature type="chain" id="PRO_5045339189" evidence="9">
    <location>
        <begin position="27"/>
        <end position="403"/>
    </location>
</feature>
<accession>A0ABW2RG65</accession>
<gene>
    <name evidence="12" type="ORF">ACFQNG_01920</name>
</gene>
<dbReference type="RefSeq" id="WP_379863121.1">
    <property type="nucleotide sequence ID" value="NZ_JBHTBW010000006.1"/>
</dbReference>
<evidence type="ECO:0000256" key="5">
    <source>
        <dbReference type="ARBA" id="ARBA00022801"/>
    </source>
</evidence>
<dbReference type="PANTHER" id="PTHR43806">
    <property type="entry name" value="PEPTIDASE S8"/>
    <property type="match status" value="1"/>
</dbReference>
<dbReference type="InterPro" id="IPR023828">
    <property type="entry name" value="Peptidase_S8_Ser-AS"/>
</dbReference>
<proteinExistence type="inferred from homology"/>
<evidence type="ECO:0000259" key="11">
    <source>
        <dbReference type="Pfam" id="PF22148"/>
    </source>
</evidence>
<dbReference type="Proteomes" id="UP001596500">
    <property type="component" value="Unassembled WGS sequence"/>
</dbReference>
<feature type="domain" description="Fervidolysin-like N-terminal prodomain" evidence="11">
    <location>
        <begin position="37"/>
        <end position="101"/>
    </location>
</feature>
<name>A0ABW2RG65_9BACL</name>
<evidence type="ECO:0000256" key="1">
    <source>
        <dbReference type="ARBA" id="ARBA00004613"/>
    </source>
</evidence>
<dbReference type="CDD" id="cd07484">
    <property type="entry name" value="Peptidases_S8_Thermitase_like"/>
    <property type="match status" value="1"/>
</dbReference>
<dbReference type="InterPro" id="IPR054399">
    <property type="entry name" value="Fervidolysin-like_N_prodom"/>
</dbReference>
<dbReference type="EC" id="3.4.-.-" evidence="12"/>
<evidence type="ECO:0000313" key="13">
    <source>
        <dbReference type="Proteomes" id="UP001596500"/>
    </source>
</evidence>
<evidence type="ECO:0000259" key="10">
    <source>
        <dbReference type="Pfam" id="PF00082"/>
    </source>
</evidence>
<evidence type="ECO:0000256" key="8">
    <source>
        <dbReference type="RuleBase" id="RU003355"/>
    </source>
</evidence>
<comment type="caution">
    <text evidence="12">The sequence shown here is derived from an EMBL/GenBank/DDBJ whole genome shotgun (WGS) entry which is preliminary data.</text>
</comment>
<dbReference type="InterPro" id="IPR036852">
    <property type="entry name" value="Peptidase_S8/S53_dom_sf"/>
</dbReference>
<comment type="subcellular location">
    <subcellularLocation>
        <location evidence="1">Secreted</location>
    </subcellularLocation>
</comment>
<dbReference type="Pfam" id="PF00082">
    <property type="entry name" value="Peptidase_S8"/>
    <property type="match status" value="1"/>
</dbReference>
<dbReference type="PROSITE" id="PS00136">
    <property type="entry name" value="SUBTILASE_ASP"/>
    <property type="match status" value="1"/>
</dbReference>
<feature type="active site" description="Charge relay system" evidence="7">
    <location>
        <position position="349"/>
    </location>
</feature>
<organism evidence="12 13">
    <name type="scientific">Laceyella putida</name>
    <dbReference type="NCBI Taxonomy" id="110101"/>
    <lineage>
        <taxon>Bacteria</taxon>
        <taxon>Bacillati</taxon>
        <taxon>Bacillota</taxon>
        <taxon>Bacilli</taxon>
        <taxon>Bacillales</taxon>
        <taxon>Thermoactinomycetaceae</taxon>
        <taxon>Laceyella</taxon>
    </lineage>
</organism>
<dbReference type="Pfam" id="PF22148">
    <property type="entry name" value="Fervidolysin_NPro-like"/>
    <property type="match status" value="1"/>
</dbReference>
<dbReference type="PANTHER" id="PTHR43806:SF11">
    <property type="entry name" value="CEREVISIN-RELATED"/>
    <property type="match status" value="1"/>
</dbReference>
<feature type="active site" description="Charge relay system" evidence="7">
    <location>
        <position position="162"/>
    </location>
</feature>
<evidence type="ECO:0000256" key="7">
    <source>
        <dbReference type="PROSITE-ProRule" id="PRU01240"/>
    </source>
</evidence>
<comment type="similarity">
    <text evidence="2 7 8">Belongs to the peptidase S8 family.</text>
</comment>
<dbReference type="InterPro" id="IPR023827">
    <property type="entry name" value="Peptidase_S8_Asp-AS"/>
</dbReference>
<feature type="signal peptide" evidence="9">
    <location>
        <begin position="1"/>
        <end position="26"/>
    </location>
</feature>
<evidence type="ECO:0000256" key="3">
    <source>
        <dbReference type="ARBA" id="ARBA00022525"/>
    </source>
</evidence>
<dbReference type="EMBL" id="JBHTBW010000006">
    <property type="protein sequence ID" value="MFC7439920.1"/>
    <property type="molecule type" value="Genomic_DNA"/>
</dbReference>
<evidence type="ECO:0000256" key="2">
    <source>
        <dbReference type="ARBA" id="ARBA00011073"/>
    </source>
</evidence>
<keyword evidence="9" id="KW-0732">Signal</keyword>
<dbReference type="InterPro" id="IPR015500">
    <property type="entry name" value="Peptidase_S8_subtilisin-rel"/>
</dbReference>
<dbReference type="InterPro" id="IPR034084">
    <property type="entry name" value="Thermitase-like_dom"/>
</dbReference>
<dbReference type="InterPro" id="IPR000209">
    <property type="entry name" value="Peptidase_S8/S53_dom"/>
</dbReference>
<reference evidence="13" key="1">
    <citation type="journal article" date="2019" name="Int. J. Syst. Evol. Microbiol.">
        <title>The Global Catalogue of Microorganisms (GCM) 10K type strain sequencing project: providing services to taxonomists for standard genome sequencing and annotation.</title>
        <authorList>
            <consortium name="The Broad Institute Genomics Platform"/>
            <consortium name="The Broad Institute Genome Sequencing Center for Infectious Disease"/>
            <person name="Wu L."/>
            <person name="Ma J."/>
        </authorList>
    </citation>
    <scope>NUCLEOTIDE SEQUENCE [LARGE SCALE GENOMIC DNA]</scope>
    <source>
        <strain evidence="13">CGMCC 1.12942</strain>
    </source>
</reference>
<keyword evidence="5 7" id="KW-0378">Hydrolase</keyword>
<dbReference type="PRINTS" id="PR00723">
    <property type="entry name" value="SUBTILISIN"/>
</dbReference>
<dbReference type="PROSITE" id="PS51892">
    <property type="entry name" value="SUBTILASE"/>
    <property type="match status" value="1"/>
</dbReference>
<dbReference type="GO" id="GO:0016787">
    <property type="term" value="F:hydrolase activity"/>
    <property type="evidence" value="ECO:0007669"/>
    <property type="project" value="UniProtKB-KW"/>
</dbReference>
<feature type="domain" description="Peptidase S8/S53" evidence="10">
    <location>
        <begin position="155"/>
        <end position="387"/>
    </location>
</feature>
<evidence type="ECO:0000256" key="6">
    <source>
        <dbReference type="ARBA" id="ARBA00022825"/>
    </source>
</evidence>
<keyword evidence="3" id="KW-0964">Secreted</keyword>
<dbReference type="InterPro" id="IPR022398">
    <property type="entry name" value="Peptidase_S8_His-AS"/>
</dbReference>
<feature type="active site" description="Charge relay system" evidence="7">
    <location>
        <position position="195"/>
    </location>
</feature>
<evidence type="ECO:0000313" key="12">
    <source>
        <dbReference type="EMBL" id="MFC7439920.1"/>
    </source>
</evidence>
<sequence length="403" mass="42640">MKPILGLVTTLSLALSMVPLSSVASATPAIPSPHNKPGEIIVKFKPHVSKKRMEALHSKTGSHVEETSKLGFQVLKVKNSSLKALLQKYKQNPDVEYAEPNYIYHASLLPTNRYPQSWQTRFNITPNDPGFWTKQWGPKRVQAHLAWNATQSNGTVKIAVVDTGVQSTHPDLRGKVLNGWDFVENDNSPQDANGHGTHCAGIIAAATNNRVGIAGMAPNAKLLPVRVLNGAGEGTVTDVADGIKYAADQGAKVINLSLGGPESSSTIKSAVDYAWSKGAVVVAAAGNESTSQPSYPAYYSNAIAVASTNPDDTRSSFSNYGTWVDVAAPGANIYSTINGSAYAYESGTSMAAPHVAGIAGLLASQGRTNVQIRAAIENTADKVPGTGTNWTHGRVNAYKAVSY</sequence>
<evidence type="ECO:0000256" key="4">
    <source>
        <dbReference type="ARBA" id="ARBA00022670"/>
    </source>
</evidence>
<dbReference type="PROSITE" id="PS00138">
    <property type="entry name" value="SUBTILASE_SER"/>
    <property type="match status" value="1"/>
</dbReference>
<keyword evidence="6 7" id="KW-0720">Serine protease</keyword>
<dbReference type="PROSITE" id="PS00137">
    <property type="entry name" value="SUBTILASE_HIS"/>
    <property type="match status" value="1"/>
</dbReference>
<keyword evidence="4 7" id="KW-0645">Protease</keyword>
<protein>
    <submittedName>
        <fullName evidence="12">S8 family peptidase</fullName>
        <ecNumber evidence="12">3.4.-.-</ecNumber>
    </submittedName>
</protein>
<dbReference type="Gene3D" id="3.40.50.200">
    <property type="entry name" value="Peptidase S8/S53 domain"/>
    <property type="match status" value="1"/>
</dbReference>
<dbReference type="InterPro" id="IPR050131">
    <property type="entry name" value="Peptidase_S8_subtilisin-like"/>
</dbReference>